<dbReference type="EMBL" id="WHPD01003379">
    <property type="protein sequence ID" value="MPV90114.1"/>
    <property type="molecule type" value="Genomic_DNA"/>
</dbReference>
<dbReference type="OrthoDB" id="345021at2"/>
<name>A0A7J9V2D8_9MICO</name>
<dbReference type="GO" id="GO:0005507">
    <property type="term" value="F:copper ion binding"/>
    <property type="evidence" value="ECO:0007669"/>
    <property type="project" value="InterPro"/>
</dbReference>
<dbReference type="GO" id="GO:0016491">
    <property type="term" value="F:oxidoreductase activity"/>
    <property type="evidence" value="ECO:0007669"/>
    <property type="project" value="UniProtKB-KW"/>
</dbReference>
<evidence type="ECO:0000313" key="8">
    <source>
        <dbReference type="Proteomes" id="UP000429644"/>
    </source>
</evidence>
<feature type="region of interest" description="Disordered" evidence="4">
    <location>
        <begin position="58"/>
        <end position="96"/>
    </location>
</feature>
<protein>
    <submittedName>
        <fullName evidence="7">Multicopper oxidase domain-containing protein</fullName>
    </submittedName>
</protein>
<reference evidence="7 8" key="1">
    <citation type="submission" date="2019-10" db="EMBL/GenBank/DDBJ databases">
        <title>Georgenia wutianyii sp. nov. and Georgenia yuyongxinii sp. nov. isolated from plateau pika (Ochotona curzoniae) in the Qinghai-Tibet plateau of China.</title>
        <authorList>
            <person name="Tian Z."/>
        </authorList>
    </citation>
    <scope>NUCLEOTIDE SEQUENCE [LARGE SCALE GENOMIC DNA]</scope>
    <source>
        <strain evidence="7 8">JCM 15130</strain>
    </source>
</reference>
<dbReference type="RefSeq" id="WP_152232889.1">
    <property type="nucleotide sequence ID" value="NZ_BAAAOT010000023.1"/>
</dbReference>
<keyword evidence="8" id="KW-1185">Reference proteome</keyword>
<gene>
    <name evidence="7" type="ORF">GB882_15670</name>
</gene>
<evidence type="ECO:0000259" key="6">
    <source>
        <dbReference type="Pfam" id="PF07732"/>
    </source>
</evidence>
<dbReference type="Pfam" id="PF07732">
    <property type="entry name" value="Cu-oxidase_3"/>
    <property type="match status" value="1"/>
</dbReference>
<dbReference type="SUPFAM" id="SSF49503">
    <property type="entry name" value="Cupredoxins"/>
    <property type="match status" value="3"/>
</dbReference>
<evidence type="ECO:0000313" key="7">
    <source>
        <dbReference type="EMBL" id="MPV90114.1"/>
    </source>
</evidence>
<evidence type="ECO:0000259" key="5">
    <source>
        <dbReference type="Pfam" id="PF07731"/>
    </source>
</evidence>
<keyword evidence="2" id="KW-0560">Oxidoreductase</keyword>
<dbReference type="InterPro" id="IPR008972">
    <property type="entry name" value="Cupredoxin"/>
</dbReference>
<dbReference type="Gene3D" id="2.60.40.420">
    <property type="entry name" value="Cupredoxins - blue copper proteins"/>
    <property type="match status" value="3"/>
</dbReference>
<evidence type="ECO:0000256" key="2">
    <source>
        <dbReference type="ARBA" id="ARBA00023002"/>
    </source>
</evidence>
<accession>A0A7J9V2D8</accession>
<dbReference type="InterPro" id="IPR011707">
    <property type="entry name" value="Cu-oxidase-like_N"/>
</dbReference>
<dbReference type="InterPro" id="IPR045087">
    <property type="entry name" value="Cu-oxidase_fam"/>
</dbReference>
<dbReference type="PANTHER" id="PTHR11709:SF394">
    <property type="entry name" value="FI03373P-RELATED"/>
    <property type="match status" value="1"/>
</dbReference>
<dbReference type="CDD" id="cd04202">
    <property type="entry name" value="CuRO_D2_2dMcoN_like"/>
    <property type="match status" value="1"/>
</dbReference>
<comment type="caution">
    <text evidence="7">The sequence shown here is derived from an EMBL/GenBank/DDBJ whole genome shotgun (WGS) entry which is preliminary data.</text>
</comment>
<dbReference type="PANTHER" id="PTHR11709">
    <property type="entry name" value="MULTI-COPPER OXIDASE"/>
    <property type="match status" value="1"/>
</dbReference>
<dbReference type="PROSITE" id="PS00080">
    <property type="entry name" value="MULTICOPPER_OXIDASE2"/>
    <property type="match status" value="1"/>
</dbReference>
<proteinExistence type="predicted"/>
<sequence>MAPGRRGRNLLLRPTTWGVLLLALALGVFGAGWWVSLVPSTYSVMDMGYPDYGGGSAVGHAHARPPATHHGQAAPPTAAEAPEPGAGALGVTDLTGPRDGVPDVAVTLTARAERFALASGEEVDGFTVNGTSPGPTIEAVQGDLVEVTLVNESVREGAALHWHGIAVPNAEDGVAGVTQDAVPVHGRHTYRFVARDAGTYWYHSHQVSHEQVVGGLFGAVVVHPNGVAPSAVVTATATSMGTTTITTTTVATTAAAAPRDLVLPVHTYDGVRTVAGRSGPTRLAVPAGTPLRLRVLNTDSANMRAWLTGAAFRVLAVDGREINAPTPVHGEAVHVPGGGRVDLGVDVPAGGLILHVGGRPTLSVGPGEPPTAEPGTAPTRELDLLSYGAPAPLPFDASAPDRRFEYAVGRRIGFVDGRPGLWWTINGHLYPDVPMFMVEQGDVVVMTLRNSSGTVHPMHLHGHHVVVLSRNGVPATGSPWWADTLDVASGDSYEVAFVADNPGIWLDHCHNLQHASDGMVAHLAYGGVTTPYVIGGDAANHPE</sequence>
<evidence type="ECO:0000256" key="4">
    <source>
        <dbReference type="SAM" id="MobiDB-lite"/>
    </source>
</evidence>
<dbReference type="Proteomes" id="UP000429644">
    <property type="component" value="Unassembled WGS sequence"/>
</dbReference>
<dbReference type="InterPro" id="IPR002355">
    <property type="entry name" value="Cu_oxidase_Cu_BS"/>
</dbReference>
<evidence type="ECO:0000256" key="3">
    <source>
        <dbReference type="ARBA" id="ARBA00023008"/>
    </source>
</evidence>
<dbReference type="AlphaFoldDB" id="A0A7J9V2D8"/>
<feature type="domain" description="Plastocyanin-like" evidence="6">
    <location>
        <begin position="116"/>
        <end position="225"/>
    </location>
</feature>
<evidence type="ECO:0000256" key="1">
    <source>
        <dbReference type="ARBA" id="ARBA00022723"/>
    </source>
</evidence>
<organism evidence="7 8">
    <name type="scientific">Georgenia ruanii</name>
    <dbReference type="NCBI Taxonomy" id="348442"/>
    <lineage>
        <taxon>Bacteria</taxon>
        <taxon>Bacillati</taxon>
        <taxon>Actinomycetota</taxon>
        <taxon>Actinomycetes</taxon>
        <taxon>Micrococcales</taxon>
        <taxon>Bogoriellaceae</taxon>
        <taxon>Georgenia</taxon>
    </lineage>
</organism>
<dbReference type="Pfam" id="PF07731">
    <property type="entry name" value="Cu-oxidase_2"/>
    <property type="match status" value="1"/>
</dbReference>
<keyword evidence="3" id="KW-0186">Copper</keyword>
<feature type="compositionally biased region" description="Low complexity" evidence="4">
    <location>
        <begin position="73"/>
        <end position="86"/>
    </location>
</feature>
<dbReference type="InterPro" id="IPR011706">
    <property type="entry name" value="Cu-oxidase_C"/>
</dbReference>
<feature type="domain" description="Plastocyanin-like" evidence="5">
    <location>
        <begin position="423"/>
        <end position="523"/>
    </location>
</feature>
<keyword evidence="1" id="KW-0479">Metal-binding</keyword>